<gene>
    <name evidence="1" type="ORF">VZT92_012883</name>
</gene>
<keyword evidence="2" id="KW-1185">Reference proteome</keyword>
<dbReference type="Proteomes" id="UP001488805">
    <property type="component" value="Unassembled WGS sequence"/>
</dbReference>
<evidence type="ECO:0000313" key="2">
    <source>
        <dbReference type="Proteomes" id="UP001488805"/>
    </source>
</evidence>
<accession>A0AAW1F213</accession>
<dbReference type="AlphaFoldDB" id="A0AAW1F213"/>
<protein>
    <submittedName>
        <fullName evidence="1">Uncharacterized protein</fullName>
    </submittedName>
</protein>
<evidence type="ECO:0000313" key="1">
    <source>
        <dbReference type="EMBL" id="KAK9528737.1"/>
    </source>
</evidence>
<sequence length="135" mass="14802">MELLSGDKILSFCSLQLTEERFTLMSAMATFCMQSHLWADIEGKNGWNNGKSRGWGGPGKCGLERKIRASGDGYSLIEFCSPVLLTWRFVAVMNILPGIVEASLGGSVFSSSSTQGRLYDSTDGWLELLFSCSTR</sequence>
<reference evidence="1 2" key="1">
    <citation type="journal article" date="2024" name="Genome Biol. Evol.">
        <title>Chromosome-level genome assembly of the viviparous eelpout Zoarces viviparus.</title>
        <authorList>
            <person name="Fuhrmann N."/>
            <person name="Brasseur M.V."/>
            <person name="Bakowski C.E."/>
            <person name="Podsiadlowski L."/>
            <person name="Prost S."/>
            <person name="Krehenwinkel H."/>
            <person name="Mayer C."/>
        </authorList>
    </citation>
    <scope>NUCLEOTIDE SEQUENCE [LARGE SCALE GENOMIC DNA]</scope>
    <source>
        <strain evidence="1">NO-MEL_2022_Ind0_liver</strain>
    </source>
</reference>
<dbReference type="EMBL" id="JBCEZU010000111">
    <property type="protein sequence ID" value="KAK9528737.1"/>
    <property type="molecule type" value="Genomic_DNA"/>
</dbReference>
<proteinExistence type="predicted"/>
<comment type="caution">
    <text evidence="1">The sequence shown here is derived from an EMBL/GenBank/DDBJ whole genome shotgun (WGS) entry which is preliminary data.</text>
</comment>
<name>A0AAW1F213_ZOAVI</name>
<organism evidence="1 2">
    <name type="scientific">Zoarces viviparus</name>
    <name type="common">Viviparous eelpout</name>
    <name type="synonym">Blennius viviparus</name>
    <dbReference type="NCBI Taxonomy" id="48416"/>
    <lineage>
        <taxon>Eukaryota</taxon>
        <taxon>Metazoa</taxon>
        <taxon>Chordata</taxon>
        <taxon>Craniata</taxon>
        <taxon>Vertebrata</taxon>
        <taxon>Euteleostomi</taxon>
        <taxon>Actinopterygii</taxon>
        <taxon>Neopterygii</taxon>
        <taxon>Teleostei</taxon>
        <taxon>Neoteleostei</taxon>
        <taxon>Acanthomorphata</taxon>
        <taxon>Eupercaria</taxon>
        <taxon>Perciformes</taxon>
        <taxon>Cottioidei</taxon>
        <taxon>Zoarcales</taxon>
        <taxon>Zoarcidae</taxon>
        <taxon>Zoarcinae</taxon>
        <taxon>Zoarces</taxon>
    </lineage>
</organism>